<keyword evidence="2" id="KW-1185">Reference proteome</keyword>
<organism evidence="1 2">
    <name type="scientific">Lasiosphaeris hirsuta</name>
    <dbReference type="NCBI Taxonomy" id="260670"/>
    <lineage>
        <taxon>Eukaryota</taxon>
        <taxon>Fungi</taxon>
        <taxon>Dikarya</taxon>
        <taxon>Ascomycota</taxon>
        <taxon>Pezizomycotina</taxon>
        <taxon>Sordariomycetes</taxon>
        <taxon>Sordariomycetidae</taxon>
        <taxon>Sordariales</taxon>
        <taxon>Lasiosphaeriaceae</taxon>
        <taxon>Lasiosphaeris</taxon>
    </lineage>
</organism>
<sequence length="102" mass="10726">MPSFFLSIPLVGASFVASRPASFTVASSAASSVASSVAPSAVIHPSCMNDELLRLLKSNKPEAKPFCLDYLGDDAHYSTSYVTIGQPPVTVLAIEILTLTHT</sequence>
<evidence type="ECO:0000313" key="2">
    <source>
        <dbReference type="Proteomes" id="UP001172102"/>
    </source>
</evidence>
<reference evidence="1" key="1">
    <citation type="submission" date="2023-06" db="EMBL/GenBank/DDBJ databases">
        <title>Genome-scale phylogeny and comparative genomics of the fungal order Sordariales.</title>
        <authorList>
            <consortium name="Lawrence Berkeley National Laboratory"/>
            <person name="Hensen N."/>
            <person name="Bonometti L."/>
            <person name="Westerberg I."/>
            <person name="Brannstrom I.O."/>
            <person name="Guillou S."/>
            <person name="Cros-Aarteil S."/>
            <person name="Calhoun S."/>
            <person name="Haridas S."/>
            <person name="Kuo A."/>
            <person name="Mondo S."/>
            <person name="Pangilinan J."/>
            <person name="Riley R."/>
            <person name="Labutti K."/>
            <person name="Andreopoulos B."/>
            <person name="Lipzen A."/>
            <person name="Chen C."/>
            <person name="Yanf M."/>
            <person name="Daum C."/>
            <person name="Ng V."/>
            <person name="Clum A."/>
            <person name="Steindorff A."/>
            <person name="Ohm R."/>
            <person name="Martin F."/>
            <person name="Silar P."/>
            <person name="Natvig D."/>
            <person name="Lalanne C."/>
            <person name="Gautier V."/>
            <person name="Ament-Velasquez S.L."/>
            <person name="Kruys A."/>
            <person name="Hutchinson M.I."/>
            <person name="Powell A.J."/>
            <person name="Barry K."/>
            <person name="Miller A.N."/>
            <person name="Grigoriev I.V."/>
            <person name="Debuchy R."/>
            <person name="Gladieux P."/>
            <person name="Thoren M.H."/>
            <person name="Johannesson H."/>
        </authorList>
    </citation>
    <scope>NUCLEOTIDE SEQUENCE</scope>
    <source>
        <strain evidence="1">SMH4607-1</strain>
    </source>
</reference>
<dbReference type="Proteomes" id="UP001172102">
    <property type="component" value="Unassembled WGS sequence"/>
</dbReference>
<dbReference type="EMBL" id="JAUKUA010000006">
    <property type="protein sequence ID" value="KAK0708028.1"/>
    <property type="molecule type" value="Genomic_DNA"/>
</dbReference>
<accession>A0AA40A2I9</accession>
<comment type="caution">
    <text evidence="1">The sequence shown here is derived from an EMBL/GenBank/DDBJ whole genome shotgun (WGS) entry which is preliminary data.</text>
</comment>
<evidence type="ECO:0000313" key="1">
    <source>
        <dbReference type="EMBL" id="KAK0708028.1"/>
    </source>
</evidence>
<gene>
    <name evidence="1" type="ORF">B0H67DRAFT_648140</name>
</gene>
<proteinExistence type="predicted"/>
<dbReference type="AlphaFoldDB" id="A0AA40A2I9"/>
<name>A0AA40A2I9_9PEZI</name>
<protein>
    <submittedName>
        <fullName evidence="1">Uncharacterized protein</fullName>
    </submittedName>
</protein>